<name>A0A0U1MA98_TALIS</name>
<evidence type="ECO:0000259" key="1">
    <source>
        <dbReference type="Pfam" id="PF20150"/>
    </source>
</evidence>
<keyword evidence="3" id="KW-1185">Reference proteome</keyword>
<dbReference type="Proteomes" id="UP000054383">
    <property type="component" value="Unassembled WGS sequence"/>
</dbReference>
<protein>
    <recommendedName>
        <fullName evidence="1">2EXR domain-containing protein</fullName>
    </recommendedName>
</protein>
<accession>A0A0U1MA98</accession>
<dbReference type="PANTHER" id="PTHR35910">
    <property type="entry name" value="2EXR DOMAIN-CONTAINING PROTEIN"/>
    <property type="match status" value="1"/>
</dbReference>
<proteinExistence type="predicted"/>
<dbReference type="EMBL" id="CVMT01000011">
    <property type="protein sequence ID" value="CRG91991.1"/>
    <property type="molecule type" value="Genomic_DNA"/>
</dbReference>
<feature type="domain" description="2EXR" evidence="1">
    <location>
        <begin position="37"/>
        <end position="129"/>
    </location>
</feature>
<evidence type="ECO:0000313" key="2">
    <source>
        <dbReference type="EMBL" id="CRG91991.1"/>
    </source>
</evidence>
<organism evidence="2 3">
    <name type="scientific">Talaromyces islandicus</name>
    <name type="common">Penicillium islandicum</name>
    <dbReference type="NCBI Taxonomy" id="28573"/>
    <lineage>
        <taxon>Eukaryota</taxon>
        <taxon>Fungi</taxon>
        <taxon>Dikarya</taxon>
        <taxon>Ascomycota</taxon>
        <taxon>Pezizomycotina</taxon>
        <taxon>Eurotiomycetes</taxon>
        <taxon>Eurotiomycetidae</taxon>
        <taxon>Eurotiales</taxon>
        <taxon>Trichocomaceae</taxon>
        <taxon>Talaromyces</taxon>
        <taxon>Talaromyces sect. Islandici</taxon>
    </lineage>
</organism>
<dbReference type="AlphaFoldDB" id="A0A0U1MA98"/>
<dbReference type="OrthoDB" id="3473305at2759"/>
<gene>
    <name evidence="2" type="ORF">PISL3812_09045</name>
</gene>
<dbReference type="PANTHER" id="PTHR35910:SF1">
    <property type="entry name" value="2EXR DOMAIN-CONTAINING PROTEIN"/>
    <property type="match status" value="1"/>
</dbReference>
<reference evidence="2 3" key="1">
    <citation type="submission" date="2015-04" db="EMBL/GenBank/DDBJ databases">
        <authorList>
            <person name="Syromyatnikov M.Y."/>
            <person name="Popov V.N."/>
        </authorList>
    </citation>
    <scope>NUCLEOTIDE SEQUENCE [LARGE SCALE GENOMIC DNA]</scope>
    <source>
        <strain evidence="2">WF-38-12</strain>
    </source>
</reference>
<dbReference type="Pfam" id="PF20150">
    <property type="entry name" value="2EXR"/>
    <property type="match status" value="1"/>
</dbReference>
<evidence type="ECO:0000313" key="3">
    <source>
        <dbReference type="Proteomes" id="UP000054383"/>
    </source>
</evidence>
<sequence>MTAGPNQRLDPALRFTAEKRFLAAGHRNESASTASMFYVFSALPAELRLYIWRLSLANVDNIVGISCVRGVHPNSRRFARLFRSSRDNPPQLSVSCEARNETLRVYSPYFVTEHMPYSRIYLAPDRDIVRLPDALLGYLGPAELTAIRRLIVQVNDYVFFGAYWMDVMHKLSNLIELELVVTLNLPSYTVSVELREIAGLDDTVRDSLTTLKGAFVEGVRANPNWKLPTIMVTSDGGRELGKITVLPEDIEQH</sequence>
<dbReference type="InterPro" id="IPR045518">
    <property type="entry name" value="2EXR"/>
</dbReference>